<comment type="caution">
    <text evidence="7">The sequence shown here is derived from an EMBL/GenBank/DDBJ whole genome shotgun (WGS) entry which is preliminary data.</text>
</comment>
<dbReference type="EMBL" id="QGMK01000243">
    <property type="protein sequence ID" value="TVY83029.1"/>
    <property type="molecule type" value="Genomic_DNA"/>
</dbReference>
<evidence type="ECO:0000256" key="5">
    <source>
        <dbReference type="SAM" id="Phobius"/>
    </source>
</evidence>
<evidence type="ECO:0000256" key="2">
    <source>
        <dbReference type="ARBA" id="ARBA00022692"/>
    </source>
</evidence>
<evidence type="ECO:0000313" key="7">
    <source>
        <dbReference type="EMBL" id="TVY83029.1"/>
    </source>
</evidence>
<dbReference type="GO" id="GO:0005886">
    <property type="term" value="C:plasma membrane"/>
    <property type="evidence" value="ECO:0007669"/>
    <property type="project" value="TreeGrafter"/>
</dbReference>
<dbReference type="GO" id="GO:0004930">
    <property type="term" value="F:G protein-coupled receptor activity"/>
    <property type="evidence" value="ECO:0007669"/>
    <property type="project" value="TreeGrafter"/>
</dbReference>
<dbReference type="PANTHER" id="PTHR23112:SF22">
    <property type="entry name" value="G-PROTEIN COUPLED RECEPTOR"/>
    <property type="match status" value="1"/>
</dbReference>
<feature type="transmembrane region" description="Helical" evidence="5">
    <location>
        <begin position="176"/>
        <end position="196"/>
    </location>
</feature>
<protein>
    <submittedName>
        <fullName evidence="7">Cyclic AMP receptor-like protein A</fullName>
    </submittedName>
</protein>
<dbReference type="OrthoDB" id="18453at2759"/>
<dbReference type="AlphaFoldDB" id="A0A8T9CB89"/>
<dbReference type="GO" id="GO:0007189">
    <property type="term" value="P:adenylate cyclase-activating G protein-coupled receptor signaling pathway"/>
    <property type="evidence" value="ECO:0007669"/>
    <property type="project" value="TreeGrafter"/>
</dbReference>
<name>A0A8T9CB89_9HELO</name>
<feature type="domain" description="G-protein coupled receptors family 2 profile 2" evidence="6">
    <location>
        <begin position="15"/>
        <end position="205"/>
    </location>
</feature>
<evidence type="ECO:0000259" key="6">
    <source>
        <dbReference type="PROSITE" id="PS50261"/>
    </source>
</evidence>
<proteinExistence type="predicted"/>
<keyword evidence="7" id="KW-0675">Receptor</keyword>
<keyword evidence="8" id="KW-1185">Reference proteome</keyword>
<sequence>MSSSEELAPNQLRALVITERVNSCVSLAGILFVLITFMFSSHFNKPINRLIFFASWGNIGSNIASLISEAGPLSSPDIFKPSSLCQFQAFLVQMFLGVDCYWALCMAINVYLVFFKGYTTGRLRRLEVWYLLACYGLSFLPALVFVFINDKNRGHIYGGAIIWCWISPKWDFMRLVFLYAIVWIAILFAFIVYAMAGKVIWSKRRHLDGFLNPLNENPFTNTVTTEIEITHEERFIVKDSGSQDMADLSTEAEGFDPYSVNIEVAPQARQARPAPAALRMRTLTRDVAEAETNADAWLYARVAFLFFLALLVTWVPSSVNRVYALVHPNVVNFPLNYVSSFVFPLQGFWNAISFVEGSYVEWERFSAKGGKYVGQ</sequence>
<feature type="transmembrane region" description="Helical" evidence="5">
    <location>
        <begin position="126"/>
        <end position="148"/>
    </location>
</feature>
<keyword evidence="2 5" id="KW-0812">Transmembrane</keyword>
<evidence type="ECO:0000256" key="1">
    <source>
        <dbReference type="ARBA" id="ARBA00004141"/>
    </source>
</evidence>
<dbReference type="GO" id="GO:0007166">
    <property type="term" value="P:cell surface receptor signaling pathway"/>
    <property type="evidence" value="ECO:0007669"/>
    <property type="project" value="InterPro"/>
</dbReference>
<evidence type="ECO:0000256" key="3">
    <source>
        <dbReference type="ARBA" id="ARBA00022989"/>
    </source>
</evidence>
<comment type="subcellular location">
    <subcellularLocation>
        <location evidence="1">Membrane</location>
        <topology evidence="1">Multi-pass membrane protein</topology>
    </subcellularLocation>
</comment>
<dbReference type="Proteomes" id="UP000469558">
    <property type="component" value="Unassembled WGS sequence"/>
</dbReference>
<evidence type="ECO:0000256" key="4">
    <source>
        <dbReference type="ARBA" id="ARBA00023136"/>
    </source>
</evidence>
<feature type="transmembrane region" description="Helical" evidence="5">
    <location>
        <begin position="298"/>
        <end position="317"/>
    </location>
</feature>
<keyword evidence="4 5" id="KW-0472">Membrane</keyword>
<keyword evidence="3 5" id="KW-1133">Transmembrane helix</keyword>
<organism evidence="7 8">
    <name type="scientific">Lachnellula suecica</name>
    <dbReference type="NCBI Taxonomy" id="602035"/>
    <lineage>
        <taxon>Eukaryota</taxon>
        <taxon>Fungi</taxon>
        <taxon>Dikarya</taxon>
        <taxon>Ascomycota</taxon>
        <taxon>Pezizomycotina</taxon>
        <taxon>Leotiomycetes</taxon>
        <taxon>Helotiales</taxon>
        <taxon>Lachnaceae</taxon>
        <taxon>Lachnellula</taxon>
    </lineage>
</organism>
<evidence type="ECO:0000313" key="8">
    <source>
        <dbReference type="Proteomes" id="UP000469558"/>
    </source>
</evidence>
<dbReference type="PROSITE" id="PS50261">
    <property type="entry name" value="G_PROTEIN_RECEP_F2_4"/>
    <property type="match status" value="1"/>
</dbReference>
<gene>
    <name evidence="7" type="primary">crlA_0</name>
    <name evidence="7" type="ORF">LSUE1_G003769</name>
</gene>
<reference evidence="7 8" key="1">
    <citation type="submission" date="2018-05" db="EMBL/GenBank/DDBJ databases">
        <title>Genome sequencing and assembly of the regulated plant pathogen Lachnellula willkommii and related sister species for the development of diagnostic species identification markers.</title>
        <authorList>
            <person name="Giroux E."/>
            <person name="Bilodeau G."/>
        </authorList>
    </citation>
    <scope>NUCLEOTIDE SEQUENCE [LARGE SCALE GENOMIC DNA]</scope>
    <source>
        <strain evidence="7 8">CBS 268.59</strain>
    </source>
</reference>
<dbReference type="Gene3D" id="1.20.1070.10">
    <property type="entry name" value="Rhodopsin 7-helix transmembrane proteins"/>
    <property type="match status" value="1"/>
</dbReference>
<dbReference type="PANTHER" id="PTHR23112">
    <property type="entry name" value="G PROTEIN-COUPLED RECEPTOR 157-RELATED"/>
    <property type="match status" value="1"/>
</dbReference>
<feature type="transmembrane region" description="Helical" evidence="5">
    <location>
        <begin position="87"/>
        <end position="114"/>
    </location>
</feature>
<feature type="transmembrane region" description="Helical" evidence="5">
    <location>
        <begin position="20"/>
        <end position="38"/>
    </location>
</feature>
<dbReference type="InterPro" id="IPR017981">
    <property type="entry name" value="GPCR_2-like_7TM"/>
</dbReference>
<accession>A0A8T9CB89</accession>
<dbReference type="SUPFAM" id="SSF81321">
    <property type="entry name" value="Family A G protein-coupled receptor-like"/>
    <property type="match status" value="1"/>
</dbReference>